<dbReference type="PANTHER" id="PTHR24103">
    <property type="entry name" value="E3 UBIQUITIN-PROTEIN LIGASE TRIM"/>
    <property type="match status" value="1"/>
</dbReference>
<dbReference type="PROSITE" id="PS00518">
    <property type="entry name" value="ZF_RING_1"/>
    <property type="match status" value="1"/>
</dbReference>
<keyword evidence="10" id="KW-1185">Reference proteome</keyword>
<dbReference type="CDD" id="cd22249">
    <property type="entry name" value="UDM1_RNF168_RNF169-like"/>
    <property type="match status" value="1"/>
</dbReference>
<dbReference type="SMART" id="SM00184">
    <property type="entry name" value="RING"/>
    <property type="match status" value="1"/>
</dbReference>
<dbReference type="InterPro" id="IPR001870">
    <property type="entry name" value="B30.2/SPRY"/>
</dbReference>
<evidence type="ECO:0000256" key="5">
    <source>
        <dbReference type="SAM" id="Coils"/>
    </source>
</evidence>
<dbReference type="Ensembl" id="ENSPNAT00000047294.1">
    <property type="protein sequence ID" value="ENSPNAP00000079983.1"/>
    <property type="gene ID" value="ENSPNAG00000033886.1"/>
</dbReference>
<dbReference type="Gene3D" id="3.30.160.60">
    <property type="entry name" value="Classic Zinc Finger"/>
    <property type="match status" value="1"/>
</dbReference>
<dbReference type="SMART" id="SM00589">
    <property type="entry name" value="PRY"/>
    <property type="match status" value="1"/>
</dbReference>
<dbReference type="InterPro" id="IPR013320">
    <property type="entry name" value="ConA-like_dom_sf"/>
</dbReference>
<sequence>MAARNPLSEEDFSCPVCCDIFRDPVVLSCSHSVCKTCLQKFWEAKGSRECPVCRRRSSKEFPPCNLVLKNLSEAFLESRSQRSSAGSEGLCVLHNEKLKLFCLDDQQPVCLVCQTSKKHRNHKFCPVDEAVTEFKDKLKSALEPLQKNLRFVFPNRLSFQTQAQHTERQIKKEFEKLHQFLRDEEAARIAALKEEEEQKSQMMRRKIEEMNGEISALSDTIRNIEKEMEAEDVLFLQQTETGVEYVCLGDPEKTSGALINVGKHLSNLKFRVWENMQEVLQYTPVTLDPNTAHPDLHLSDDLTAVENTNQRSSLPDNPERFDEWCCVLGSEGFNSGIHCWDVQVGDSENWSLGVITESGPRKGNSVRGSVWRLDYIKSSNTIWILCPGQSVHSFRPKEKLQRVRVQLDWDRGTVTFTDLLTNTHLHTITHTFTQRVLPYFFNYSVHPLRILPVKTSVTVEQHS</sequence>
<feature type="domain" description="B30.2/SPRY" evidence="8">
    <location>
        <begin position="265"/>
        <end position="457"/>
    </location>
</feature>
<evidence type="ECO:0000259" key="6">
    <source>
        <dbReference type="PROSITE" id="PS50089"/>
    </source>
</evidence>
<organism evidence="9 10">
    <name type="scientific">Pygocentrus nattereri</name>
    <name type="common">Red-bellied piranha</name>
    <dbReference type="NCBI Taxonomy" id="42514"/>
    <lineage>
        <taxon>Eukaryota</taxon>
        <taxon>Metazoa</taxon>
        <taxon>Chordata</taxon>
        <taxon>Craniata</taxon>
        <taxon>Vertebrata</taxon>
        <taxon>Euteleostomi</taxon>
        <taxon>Actinopterygii</taxon>
        <taxon>Neopterygii</taxon>
        <taxon>Teleostei</taxon>
        <taxon>Ostariophysi</taxon>
        <taxon>Characiformes</taxon>
        <taxon>Characoidei</taxon>
        <taxon>Pygocentrus</taxon>
    </lineage>
</organism>
<dbReference type="PROSITE" id="PS50119">
    <property type="entry name" value="ZF_BBOX"/>
    <property type="match status" value="1"/>
</dbReference>
<dbReference type="PRINTS" id="PR01407">
    <property type="entry name" value="BUTYPHLNCDUF"/>
</dbReference>
<evidence type="ECO:0000259" key="8">
    <source>
        <dbReference type="PROSITE" id="PS50188"/>
    </source>
</evidence>
<accession>A0AAR2LTS4</accession>
<dbReference type="Pfam" id="PF00622">
    <property type="entry name" value="SPRY"/>
    <property type="match status" value="1"/>
</dbReference>
<dbReference type="Pfam" id="PF13765">
    <property type="entry name" value="PRY"/>
    <property type="match status" value="1"/>
</dbReference>
<dbReference type="InterPro" id="IPR003877">
    <property type="entry name" value="SPRY_dom"/>
</dbReference>
<dbReference type="SMART" id="SM00336">
    <property type="entry name" value="BBOX"/>
    <property type="match status" value="1"/>
</dbReference>
<dbReference type="SUPFAM" id="SSF57850">
    <property type="entry name" value="RING/U-box"/>
    <property type="match status" value="1"/>
</dbReference>
<dbReference type="InterPro" id="IPR003879">
    <property type="entry name" value="Butyrophylin_SPRY"/>
</dbReference>
<dbReference type="Gene3D" id="2.60.120.920">
    <property type="match status" value="1"/>
</dbReference>
<dbReference type="SUPFAM" id="SSF49899">
    <property type="entry name" value="Concanavalin A-like lectins/glucanases"/>
    <property type="match status" value="1"/>
</dbReference>
<dbReference type="GO" id="GO:0008270">
    <property type="term" value="F:zinc ion binding"/>
    <property type="evidence" value="ECO:0007669"/>
    <property type="project" value="UniProtKB-KW"/>
</dbReference>
<evidence type="ECO:0000256" key="2">
    <source>
        <dbReference type="ARBA" id="ARBA00022771"/>
    </source>
</evidence>
<feature type="domain" description="RING-type" evidence="6">
    <location>
        <begin position="14"/>
        <end position="54"/>
    </location>
</feature>
<dbReference type="SMART" id="SM00449">
    <property type="entry name" value="SPRY"/>
    <property type="match status" value="1"/>
</dbReference>
<dbReference type="Proteomes" id="UP001501920">
    <property type="component" value="Chromosome 9"/>
</dbReference>
<dbReference type="InterPro" id="IPR050143">
    <property type="entry name" value="TRIM/RBCC"/>
</dbReference>
<dbReference type="InterPro" id="IPR027370">
    <property type="entry name" value="Znf-RING_euk"/>
</dbReference>
<dbReference type="AlphaFoldDB" id="A0AAR2LTS4"/>
<dbReference type="PROSITE" id="PS50188">
    <property type="entry name" value="B302_SPRY"/>
    <property type="match status" value="1"/>
</dbReference>
<dbReference type="CDD" id="cd12893">
    <property type="entry name" value="SPRY_PRY_TRIM35"/>
    <property type="match status" value="1"/>
</dbReference>
<dbReference type="Gene3D" id="3.30.40.10">
    <property type="entry name" value="Zinc/RING finger domain, C3HC4 (zinc finger)"/>
    <property type="match status" value="1"/>
</dbReference>
<reference evidence="9" key="3">
    <citation type="submission" date="2025-09" db="UniProtKB">
        <authorList>
            <consortium name="Ensembl"/>
        </authorList>
    </citation>
    <scope>IDENTIFICATION</scope>
</reference>
<feature type="coiled-coil region" evidence="5">
    <location>
        <begin position="189"/>
        <end position="227"/>
    </location>
</feature>
<evidence type="ECO:0000256" key="1">
    <source>
        <dbReference type="ARBA" id="ARBA00022723"/>
    </source>
</evidence>
<dbReference type="InterPro" id="IPR006574">
    <property type="entry name" value="PRY"/>
</dbReference>
<dbReference type="Pfam" id="PF13445">
    <property type="entry name" value="zf-RING_UBOX"/>
    <property type="match status" value="1"/>
</dbReference>
<evidence type="ECO:0000259" key="7">
    <source>
        <dbReference type="PROSITE" id="PS50119"/>
    </source>
</evidence>
<dbReference type="Pfam" id="PF00643">
    <property type="entry name" value="zf-B_box"/>
    <property type="match status" value="1"/>
</dbReference>
<keyword evidence="5" id="KW-0175">Coiled coil</keyword>
<dbReference type="SUPFAM" id="SSF57845">
    <property type="entry name" value="B-box zinc-binding domain"/>
    <property type="match status" value="1"/>
</dbReference>
<evidence type="ECO:0000313" key="9">
    <source>
        <dbReference type="Ensembl" id="ENSPNAP00000079983.1"/>
    </source>
</evidence>
<dbReference type="GeneTree" id="ENSGT00970000193390"/>
<protein>
    <submittedName>
        <fullName evidence="9">Uncharacterized protein</fullName>
    </submittedName>
</protein>
<evidence type="ECO:0000256" key="4">
    <source>
        <dbReference type="PROSITE-ProRule" id="PRU00024"/>
    </source>
</evidence>
<dbReference type="InterPro" id="IPR043136">
    <property type="entry name" value="B30.2/SPRY_sf"/>
</dbReference>
<dbReference type="InterPro" id="IPR000315">
    <property type="entry name" value="Znf_B-box"/>
</dbReference>
<keyword evidence="1" id="KW-0479">Metal-binding</keyword>
<dbReference type="InterPro" id="IPR001841">
    <property type="entry name" value="Znf_RING"/>
</dbReference>
<dbReference type="PROSITE" id="PS50089">
    <property type="entry name" value="ZF_RING_2"/>
    <property type="match status" value="1"/>
</dbReference>
<evidence type="ECO:0000256" key="3">
    <source>
        <dbReference type="ARBA" id="ARBA00022833"/>
    </source>
</evidence>
<reference evidence="9 10" key="1">
    <citation type="submission" date="2020-10" db="EMBL/GenBank/DDBJ databases">
        <title>Pygocentrus nattereri (red-bellied piranha) genome, fPygNat1, primary haplotype.</title>
        <authorList>
            <person name="Myers G."/>
            <person name="Meyer A."/>
            <person name="Karagic N."/>
            <person name="Pippel M."/>
            <person name="Winkler S."/>
            <person name="Tracey A."/>
            <person name="Wood J."/>
            <person name="Formenti G."/>
            <person name="Howe K."/>
            <person name="Fedrigo O."/>
            <person name="Jarvis E.D."/>
        </authorList>
    </citation>
    <scope>NUCLEOTIDE SEQUENCE [LARGE SCALE GENOMIC DNA]</scope>
</reference>
<keyword evidence="2 4" id="KW-0863">Zinc-finger</keyword>
<proteinExistence type="predicted"/>
<reference evidence="9" key="2">
    <citation type="submission" date="2025-08" db="UniProtKB">
        <authorList>
            <consortium name="Ensembl"/>
        </authorList>
    </citation>
    <scope>IDENTIFICATION</scope>
</reference>
<keyword evidence="3" id="KW-0862">Zinc</keyword>
<name>A0AAR2LTS4_PYGNA</name>
<dbReference type="InterPro" id="IPR017907">
    <property type="entry name" value="Znf_RING_CS"/>
</dbReference>
<evidence type="ECO:0000313" key="10">
    <source>
        <dbReference type="Proteomes" id="UP001501920"/>
    </source>
</evidence>
<feature type="domain" description="B box-type" evidence="7">
    <location>
        <begin position="86"/>
        <end position="127"/>
    </location>
</feature>
<dbReference type="InterPro" id="IPR013083">
    <property type="entry name" value="Znf_RING/FYVE/PHD"/>
</dbReference>